<evidence type="ECO:0000313" key="3">
    <source>
        <dbReference type="Proteomes" id="UP000177785"/>
    </source>
</evidence>
<dbReference type="AlphaFoldDB" id="A0A1G2G510"/>
<organism evidence="2 3">
    <name type="scientific">Candidatus Ryanbacteria bacterium RIFCSPHIGHO2_01_FULL_48_27</name>
    <dbReference type="NCBI Taxonomy" id="1802115"/>
    <lineage>
        <taxon>Bacteria</taxon>
        <taxon>Candidatus Ryaniibacteriota</taxon>
    </lineage>
</organism>
<gene>
    <name evidence="2" type="ORF">A2756_01500</name>
</gene>
<dbReference type="EMBL" id="MHNL01000007">
    <property type="protein sequence ID" value="OGZ45277.1"/>
    <property type="molecule type" value="Genomic_DNA"/>
</dbReference>
<feature type="region of interest" description="Disordered" evidence="1">
    <location>
        <begin position="1"/>
        <end position="40"/>
    </location>
</feature>
<proteinExistence type="predicted"/>
<protein>
    <submittedName>
        <fullName evidence="2">Uncharacterized protein</fullName>
    </submittedName>
</protein>
<dbReference type="Proteomes" id="UP000177785">
    <property type="component" value="Unassembled WGS sequence"/>
</dbReference>
<accession>A0A1G2G510</accession>
<sequence length="79" mass="8718">MESPYTNESLERLAPDKGKSQAQISVGERSGTLKSQKTDESHEALSFKEQLFKKVTSFLLKILSTLKLAPSLKLSTSGF</sequence>
<evidence type="ECO:0000256" key="1">
    <source>
        <dbReference type="SAM" id="MobiDB-lite"/>
    </source>
</evidence>
<comment type="caution">
    <text evidence="2">The sequence shown here is derived from an EMBL/GenBank/DDBJ whole genome shotgun (WGS) entry which is preliminary data.</text>
</comment>
<reference evidence="2 3" key="1">
    <citation type="journal article" date="2016" name="Nat. Commun.">
        <title>Thousands of microbial genomes shed light on interconnected biogeochemical processes in an aquifer system.</title>
        <authorList>
            <person name="Anantharaman K."/>
            <person name="Brown C.T."/>
            <person name="Hug L.A."/>
            <person name="Sharon I."/>
            <person name="Castelle C.J."/>
            <person name="Probst A.J."/>
            <person name="Thomas B.C."/>
            <person name="Singh A."/>
            <person name="Wilkins M.J."/>
            <person name="Karaoz U."/>
            <person name="Brodie E.L."/>
            <person name="Williams K.H."/>
            <person name="Hubbard S.S."/>
            <person name="Banfield J.F."/>
        </authorList>
    </citation>
    <scope>NUCLEOTIDE SEQUENCE [LARGE SCALE GENOMIC DNA]</scope>
</reference>
<name>A0A1G2G510_9BACT</name>
<feature type="compositionally biased region" description="Basic and acidic residues" evidence="1">
    <location>
        <begin position="9"/>
        <end position="19"/>
    </location>
</feature>
<evidence type="ECO:0000313" key="2">
    <source>
        <dbReference type="EMBL" id="OGZ45277.1"/>
    </source>
</evidence>
<dbReference type="STRING" id="1802115.A2756_01500"/>